<dbReference type="GeneTree" id="ENSGT00640000091617"/>
<protein>
    <recommendedName>
        <fullName evidence="4">Sperm associated antigen 8</fullName>
    </recommendedName>
</protein>
<dbReference type="GO" id="GO:0005737">
    <property type="term" value="C:cytoplasm"/>
    <property type="evidence" value="ECO:0007669"/>
    <property type="project" value="TreeGrafter"/>
</dbReference>
<organism evidence="2 3">
    <name type="scientific">Pygocentrus nattereri</name>
    <name type="common">Red-bellied piranha</name>
    <dbReference type="NCBI Taxonomy" id="42514"/>
    <lineage>
        <taxon>Eukaryota</taxon>
        <taxon>Metazoa</taxon>
        <taxon>Chordata</taxon>
        <taxon>Craniata</taxon>
        <taxon>Vertebrata</taxon>
        <taxon>Euteleostomi</taxon>
        <taxon>Actinopterygii</taxon>
        <taxon>Neopterygii</taxon>
        <taxon>Teleostei</taxon>
        <taxon>Ostariophysi</taxon>
        <taxon>Characiformes</taxon>
        <taxon>Characoidei</taxon>
        <taxon>Pygocentrus</taxon>
    </lineage>
</organism>
<feature type="region of interest" description="Disordered" evidence="1">
    <location>
        <begin position="154"/>
        <end position="187"/>
    </location>
</feature>
<dbReference type="PANTHER" id="PTHR15510:SF5">
    <property type="entry name" value="SPERM-ASSOCIATED ANTIGEN 8"/>
    <property type="match status" value="1"/>
</dbReference>
<dbReference type="Proteomes" id="UP001501920">
    <property type="component" value="Chromosome 23"/>
</dbReference>
<reference evidence="2 3" key="1">
    <citation type="submission" date="2020-10" db="EMBL/GenBank/DDBJ databases">
        <title>Pygocentrus nattereri (red-bellied piranha) genome, fPygNat1, primary haplotype.</title>
        <authorList>
            <person name="Myers G."/>
            <person name="Meyer A."/>
            <person name="Karagic N."/>
            <person name="Pippel M."/>
            <person name="Winkler S."/>
            <person name="Tracey A."/>
            <person name="Wood J."/>
            <person name="Formenti G."/>
            <person name="Howe K."/>
            <person name="Fedrigo O."/>
            <person name="Jarvis E.D."/>
        </authorList>
    </citation>
    <scope>NUCLEOTIDE SEQUENCE [LARGE SCALE GENOMIC DNA]</scope>
</reference>
<dbReference type="Ensembl" id="ENSPNAT00000077400.1">
    <property type="protein sequence ID" value="ENSPNAP00000066710.1"/>
    <property type="gene ID" value="ENSPNAG00000035348.1"/>
</dbReference>
<proteinExistence type="predicted"/>
<evidence type="ECO:0000256" key="1">
    <source>
        <dbReference type="SAM" id="MobiDB-lite"/>
    </source>
</evidence>
<dbReference type="InterPro" id="IPR026124">
    <property type="entry name" value="Sperm-assoc_Ag8"/>
</dbReference>
<reference evidence="2" key="2">
    <citation type="submission" date="2025-08" db="UniProtKB">
        <authorList>
            <consortium name="Ensembl"/>
        </authorList>
    </citation>
    <scope>IDENTIFICATION</scope>
</reference>
<dbReference type="CTD" id="26206"/>
<evidence type="ECO:0008006" key="4">
    <source>
        <dbReference type="Google" id="ProtNLM"/>
    </source>
</evidence>
<dbReference type="AlphaFoldDB" id="A0AAR2KR04"/>
<feature type="compositionally biased region" description="Basic and acidic residues" evidence="1">
    <location>
        <begin position="175"/>
        <end position="187"/>
    </location>
</feature>
<sequence>MSSSEVNLENRQLGSLLHNWVEERATALLDNTGPKSHINRNGHMGILTVDMTSKIHGVSTVKAAFTTPTGPRVRHKGLRAELLEKCLIKTISEQIQADLNPELPAQELCSVTRADYAAEGFKSVCSAPSMDHDYKTNQAITFWSENYQKVQGVTGVGTPDGPFKKNTTFSTPISERLDNPMDFTHEN</sequence>
<dbReference type="PANTHER" id="PTHR15510">
    <property type="entry name" value="SPERM-ASSOCIATED ANTIGEN 8"/>
    <property type="match status" value="1"/>
</dbReference>
<dbReference type="RefSeq" id="XP_017569590.1">
    <property type="nucleotide sequence ID" value="XM_017714101.2"/>
</dbReference>
<keyword evidence="3" id="KW-1185">Reference proteome</keyword>
<dbReference type="Pfam" id="PF22584">
    <property type="entry name" value="CFAP143"/>
    <property type="match status" value="1"/>
</dbReference>
<dbReference type="GeneID" id="108437179"/>
<gene>
    <name evidence="2" type="primary">SPAG8</name>
</gene>
<reference evidence="2" key="3">
    <citation type="submission" date="2025-09" db="UniProtKB">
        <authorList>
            <consortium name="Ensembl"/>
        </authorList>
    </citation>
    <scope>IDENTIFICATION</scope>
</reference>
<dbReference type="GO" id="GO:0045944">
    <property type="term" value="P:positive regulation of transcription by RNA polymerase II"/>
    <property type="evidence" value="ECO:0007669"/>
    <property type="project" value="TreeGrafter"/>
</dbReference>
<accession>A0AAR2KR04</accession>
<name>A0AAR2KR04_PYGNA</name>
<evidence type="ECO:0000313" key="2">
    <source>
        <dbReference type="Ensembl" id="ENSPNAP00000066710.1"/>
    </source>
</evidence>
<dbReference type="GO" id="GO:0005634">
    <property type="term" value="C:nucleus"/>
    <property type="evidence" value="ECO:0007669"/>
    <property type="project" value="TreeGrafter"/>
</dbReference>
<dbReference type="GO" id="GO:0008017">
    <property type="term" value="F:microtubule binding"/>
    <property type="evidence" value="ECO:0007669"/>
    <property type="project" value="InterPro"/>
</dbReference>
<evidence type="ECO:0000313" key="3">
    <source>
        <dbReference type="Proteomes" id="UP001501920"/>
    </source>
</evidence>